<keyword evidence="13" id="KW-1185">Reference proteome</keyword>
<comment type="subcellular location">
    <subcellularLocation>
        <location evidence="1 10">Endoplasmic reticulum membrane</location>
        <topology evidence="1 10">Multi-pass membrane protein</topology>
    </subcellularLocation>
</comment>
<evidence type="ECO:0000256" key="3">
    <source>
        <dbReference type="ARBA" id="ARBA00007063"/>
    </source>
</evidence>
<dbReference type="GO" id="GO:0006487">
    <property type="term" value="P:protein N-linked glycosylation"/>
    <property type="evidence" value="ECO:0007669"/>
    <property type="project" value="TreeGrafter"/>
</dbReference>
<sequence length="1007" mass="113190">MPPGKSSGKKQSAATKPEGNNGVSSKRASDGLSPTSAFYIFLAASLFAAFLSPIQDCDEVFNYWEPTHYLNHGYGLQTWEYSPVYAIRSWAYAGLHSLIIFFGGRLPFISTKTAEFYFLRVVLAFICAVCETRLFAVISRTLNPRIAIIFLIIMATSTGMFHASAAYLPSTFAMYTTMLGVTAFVGGGSTAQGIMWFGVGTVLGWPFAAALIFPFIAEELLVASVTSDIADTATRFVDGTVRSLVVLALQSAVDIFFYRKALVVPWNIVAYNVFGGSGKGPNIYGTEAWHYYIRNLGLNFNIWLFLALGAAPLVLIQHFVRKQSVSRQSFVRNITFVVPFYLWLAIFSLQPHKEERFMYPAYPLLALNAAMSLHIVLGYVGSSDPKVFFSKIPACLRLAAVIIVIIGAIDLGLLRIVGIITAYSAPLKVYAPLQDTGVTQFGDNLCLGKEWYRFPSSFFLPDGMHAKFIKSEFSGLLPGEFSEAKVGFGLFPGAWLEPAGMNDVNEEDFGKYTDINHCNFLVDSYFPGSKPSDNEPDYILDTAIWEHLKCEPFLDHARTGILGRLFWIPDWPIIPERQAQLINSHFSKSQQWAFENPRNTLYGALSILALLYFSTKIVQRLRKTAKPSRPGTPDLEQEKPLSSEEKKKNKFACEVPGVWKPSPFRRPAAAPYPDWSIETTKPLAYRPFRPKYYVTMGLRSMPWDSWIELDSEFPKFHALKASRIATRGDKCCTTAPEAFDGAIELLEEFCDYLPQRYPSLYRKTQVGMDNLVTGEKFNILARPLVEDPMAMCARMVQDDLALMFEGADGQYYLKAGAILLAGFWRLEDKLGMPLSEIHTSGEVPLYKEKLEKGMMNFFKRLRPESPMCRNNYFIQVDDDLAWSHSIGREDEEGHSWNTAEKDKAIGHHHFRSERQGLRRLPRTGAVLFTIRTYFAPIPSIVSEPYVPGRLASAVRSWNDDVARYRGRARYGDVLLEYLDGKHLEQVESGVVLEGEFEDEGVGRGYPF</sequence>
<proteinExistence type="inferred from homology"/>
<evidence type="ECO:0000313" key="12">
    <source>
        <dbReference type="EMBL" id="KAE9979055.1"/>
    </source>
</evidence>
<name>A0A8H3UZ69_VENIN</name>
<feature type="compositionally biased region" description="Basic and acidic residues" evidence="11">
    <location>
        <begin position="636"/>
        <end position="647"/>
    </location>
</feature>
<feature type="transmembrane region" description="Helical" evidence="10">
    <location>
        <begin position="148"/>
        <end position="166"/>
    </location>
</feature>
<evidence type="ECO:0000256" key="11">
    <source>
        <dbReference type="SAM" id="MobiDB-lite"/>
    </source>
</evidence>
<keyword evidence="4 10" id="KW-0328">Glycosyltransferase</keyword>
<feature type="transmembrane region" description="Helical" evidence="10">
    <location>
        <begin position="300"/>
        <end position="318"/>
    </location>
</feature>
<dbReference type="PANTHER" id="PTHR22760:SF2">
    <property type="entry name" value="ALPHA-1,2-MANNOSYLTRANSFERASE ALG9"/>
    <property type="match status" value="1"/>
</dbReference>
<dbReference type="UniPathway" id="UPA00378"/>
<reference evidence="12 13" key="1">
    <citation type="submission" date="2019-07" db="EMBL/GenBank/DDBJ databases">
        <title>Venturia inaequalis Genome Resource.</title>
        <authorList>
            <person name="Lichtner F.J."/>
        </authorList>
    </citation>
    <scope>NUCLEOTIDE SEQUENCE [LARGE SCALE GENOMIC DNA]</scope>
    <source>
        <strain evidence="12 13">DMI_063113</strain>
    </source>
</reference>
<evidence type="ECO:0000256" key="7">
    <source>
        <dbReference type="ARBA" id="ARBA00022824"/>
    </source>
</evidence>
<dbReference type="Pfam" id="PF11927">
    <property type="entry name" value="HODM_asu-like"/>
    <property type="match status" value="1"/>
</dbReference>
<accession>A0A8H3UZ69</accession>
<feature type="transmembrane region" description="Helical" evidence="10">
    <location>
        <begin position="330"/>
        <end position="349"/>
    </location>
</feature>
<feature type="region of interest" description="Disordered" evidence="11">
    <location>
        <begin position="623"/>
        <end position="647"/>
    </location>
</feature>
<dbReference type="GO" id="GO:0000026">
    <property type="term" value="F:alpha-1,2-mannosyltransferase activity"/>
    <property type="evidence" value="ECO:0007669"/>
    <property type="project" value="TreeGrafter"/>
</dbReference>
<evidence type="ECO:0000256" key="10">
    <source>
        <dbReference type="RuleBase" id="RU363075"/>
    </source>
</evidence>
<dbReference type="GO" id="GO:0005789">
    <property type="term" value="C:endoplasmic reticulum membrane"/>
    <property type="evidence" value="ECO:0007669"/>
    <property type="project" value="UniProtKB-SubCell"/>
</dbReference>
<evidence type="ECO:0000256" key="6">
    <source>
        <dbReference type="ARBA" id="ARBA00022692"/>
    </source>
</evidence>
<dbReference type="InterPro" id="IPR005599">
    <property type="entry name" value="GPI_mannosylTrfase"/>
</dbReference>
<comment type="caution">
    <text evidence="12">The sequence shown here is derived from an EMBL/GenBank/DDBJ whole genome shotgun (WGS) entry which is preliminary data.</text>
</comment>
<evidence type="ECO:0000256" key="8">
    <source>
        <dbReference type="ARBA" id="ARBA00022989"/>
    </source>
</evidence>
<evidence type="ECO:0000256" key="4">
    <source>
        <dbReference type="ARBA" id="ARBA00022676"/>
    </source>
</evidence>
<feature type="region of interest" description="Disordered" evidence="11">
    <location>
        <begin position="1"/>
        <end position="29"/>
    </location>
</feature>
<dbReference type="AlphaFoldDB" id="A0A8H3UZ69"/>
<dbReference type="EMBL" id="WNWR01000425">
    <property type="protein sequence ID" value="KAE9979055.1"/>
    <property type="molecule type" value="Genomic_DNA"/>
</dbReference>
<evidence type="ECO:0000256" key="1">
    <source>
        <dbReference type="ARBA" id="ARBA00004477"/>
    </source>
</evidence>
<feature type="transmembrane region" description="Helical" evidence="10">
    <location>
        <begin position="90"/>
        <end position="110"/>
    </location>
</feature>
<protein>
    <recommendedName>
        <fullName evidence="10">Mannosyltransferase</fullName>
        <ecNumber evidence="10">2.4.1.-</ecNumber>
    </recommendedName>
</protein>
<dbReference type="EC" id="2.4.1.-" evidence="10"/>
<evidence type="ECO:0000256" key="2">
    <source>
        <dbReference type="ARBA" id="ARBA00004922"/>
    </source>
</evidence>
<dbReference type="Pfam" id="PF03901">
    <property type="entry name" value="Glyco_transf_22"/>
    <property type="match status" value="1"/>
</dbReference>
<organism evidence="12 13">
    <name type="scientific">Venturia inaequalis</name>
    <name type="common">Apple scab fungus</name>
    <dbReference type="NCBI Taxonomy" id="5025"/>
    <lineage>
        <taxon>Eukaryota</taxon>
        <taxon>Fungi</taxon>
        <taxon>Dikarya</taxon>
        <taxon>Ascomycota</taxon>
        <taxon>Pezizomycotina</taxon>
        <taxon>Dothideomycetes</taxon>
        <taxon>Pleosporomycetidae</taxon>
        <taxon>Venturiales</taxon>
        <taxon>Venturiaceae</taxon>
        <taxon>Venturia</taxon>
    </lineage>
</organism>
<feature type="transmembrane region" description="Helical" evidence="10">
    <location>
        <begin position="116"/>
        <end position="136"/>
    </location>
</feature>
<feature type="transmembrane region" description="Helical" evidence="10">
    <location>
        <begin position="172"/>
        <end position="189"/>
    </location>
</feature>
<evidence type="ECO:0000256" key="5">
    <source>
        <dbReference type="ARBA" id="ARBA00022679"/>
    </source>
</evidence>
<dbReference type="InterPro" id="IPR021848">
    <property type="entry name" value="HODM_asu-like"/>
</dbReference>
<gene>
    <name evidence="12" type="ORF">EG327_007178</name>
</gene>
<feature type="transmembrane region" description="Helical" evidence="10">
    <location>
        <begin position="36"/>
        <end position="54"/>
    </location>
</feature>
<keyword evidence="9 10" id="KW-0472">Membrane</keyword>
<comment type="pathway">
    <text evidence="2">Protein modification; protein glycosylation.</text>
</comment>
<comment type="similarity">
    <text evidence="3 10">Belongs to the glycosyltransferase 22 family.</text>
</comment>
<evidence type="ECO:0000256" key="9">
    <source>
        <dbReference type="ARBA" id="ARBA00023136"/>
    </source>
</evidence>
<dbReference type="PANTHER" id="PTHR22760">
    <property type="entry name" value="GLYCOSYLTRANSFERASE"/>
    <property type="match status" value="1"/>
</dbReference>
<keyword evidence="5" id="KW-0808">Transferase</keyword>
<feature type="transmembrane region" description="Helical" evidence="10">
    <location>
        <begin position="394"/>
        <end position="414"/>
    </location>
</feature>
<keyword evidence="7 10" id="KW-0256">Endoplasmic reticulum</keyword>
<dbReference type="Proteomes" id="UP000490939">
    <property type="component" value="Unassembled WGS sequence"/>
</dbReference>
<feature type="transmembrane region" description="Helical" evidence="10">
    <location>
        <begin position="361"/>
        <end position="382"/>
    </location>
</feature>
<keyword evidence="6 10" id="KW-0812">Transmembrane</keyword>
<evidence type="ECO:0000313" key="13">
    <source>
        <dbReference type="Proteomes" id="UP000490939"/>
    </source>
</evidence>
<keyword evidence="8 10" id="KW-1133">Transmembrane helix</keyword>
<feature type="transmembrane region" description="Helical" evidence="10">
    <location>
        <begin position="196"/>
        <end position="217"/>
    </location>
</feature>